<dbReference type="PANTHER" id="PTHR43712">
    <property type="entry name" value="PUTATIVE (AFU_ORTHOLOGUE AFUA_4G14580)-RELATED"/>
    <property type="match status" value="1"/>
</dbReference>
<sequence length="328" mass="36157">MGNDNDVQTLRRMSGLVTPMALRVAVTLGLPDRLRADPATPDLLATELDVNPRALELLLGHLVTLGIVELAGTGYRTTEFGEHLCADADNGLHNLLHQDTAAGRADLAFVDLAHGIRTGEPAYPVRYGRDFWADLAEQPHLRGAFDRQMTWRLRDRIPQFVAAVDWSRFRMIVDVGGGPGDLLAAVLDAHPGVCGHLVDLEVGPALRNFSRLGDRARATAGSFFDPLPEADACLLFNILHDWDDEQCHRVLARCVDALNRDGRVIIVESIRGLRASTEMDLVMLVHFGGQERSVAQFEELAETHGLVLDSVTEVADERCVLEFRKHPI</sequence>
<dbReference type="InterPro" id="IPR029063">
    <property type="entry name" value="SAM-dependent_MTases_sf"/>
</dbReference>
<organism evidence="6 7">
    <name type="scientific">Lentzea roselyniae</name>
    <dbReference type="NCBI Taxonomy" id="531940"/>
    <lineage>
        <taxon>Bacteria</taxon>
        <taxon>Bacillati</taxon>
        <taxon>Actinomycetota</taxon>
        <taxon>Actinomycetes</taxon>
        <taxon>Pseudonocardiales</taxon>
        <taxon>Pseudonocardiaceae</taxon>
        <taxon>Lentzea</taxon>
    </lineage>
</organism>
<dbReference type="Gene3D" id="1.10.287.1350">
    <property type="match status" value="1"/>
</dbReference>
<keyword evidence="3" id="KW-0949">S-adenosyl-L-methionine</keyword>
<dbReference type="PANTHER" id="PTHR43712:SF2">
    <property type="entry name" value="O-METHYLTRANSFERASE CICE"/>
    <property type="match status" value="1"/>
</dbReference>
<comment type="caution">
    <text evidence="6">The sequence shown here is derived from an EMBL/GenBank/DDBJ whole genome shotgun (WGS) entry which is preliminary data.</text>
</comment>
<keyword evidence="2" id="KW-0808">Transferase</keyword>
<dbReference type="SUPFAM" id="SSF46785">
    <property type="entry name" value="Winged helix' DNA-binding domain"/>
    <property type="match status" value="1"/>
</dbReference>
<dbReference type="InterPro" id="IPR012967">
    <property type="entry name" value="COMT_dimerisation"/>
</dbReference>
<dbReference type="InterPro" id="IPR016461">
    <property type="entry name" value="COMT-like"/>
</dbReference>
<evidence type="ECO:0000259" key="5">
    <source>
        <dbReference type="Pfam" id="PF08100"/>
    </source>
</evidence>
<dbReference type="GO" id="GO:0032259">
    <property type="term" value="P:methylation"/>
    <property type="evidence" value="ECO:0007669"/>
    <property type="project" value="UniProtKB-KW"/>
</dbReference>
<dbReference type="Proteomes" id="UP001500711">
    <property type="component" value="Unassembled WGS sequence"/>
</dbReference>
<dbReference type="GO" id="GO:0008168">
    <property type="term" value="F:methyltransferase activity"/>
    <property type="evidence" value="ECO:0007669"/>
    <property type="project" value="UniProtKB-KW"/>
</dbReference>
<dbReference type="InterPro" id="IPR036388">
    <property type="entry name" value="WH-like_DNA-bd_sf"/>
</dbReference>
<evidence type="ECO:0000313" key="6">
    <source>
        <dbReference type="EMBL" id="GAA3628821.1"/>
    </source>
</evidence>
<dbReference type="InterPro" id="IPR036390">
    <property type="entry name" value="WH_DNA-bd_sf"/>
</dbReference>
<protein>
    <submittedName>
        <fullName evidence="6">Methyltransferase</fullName>
    </submittedName>
</protein>
<dbReference type="PROSITE" id="PS51683">
    <property type="entry name" value="SAM_OMT_II"/>
    <property type="match status" value="1"/>
</dbReference>
<gene>
    <name evidence="6" type="ORF">GCM10022267_14110</name>
</gene>
<name>A0ABP7ABE8_9PSEU</name>
<feature type="domain" description="O-methyltransferase dimerisation" evidence="5">
    <location>
        <begin position="13"/>
        <end position="84"/>
    </location>
</feature>
<evidence type="ECO:0000313" key="7">
    <source>
        <dbReference type="Proteomes" id="UP001500711"/>
    </source>
</evidence>
<accession>A0ABP7ABE8</accession>
<dbReference type="InterPro" id="IPR001077">
    <property type="entry name" value="COMT_C"/>
</dbReference>
<dbReference type="Pfam" id="PF00891">
    <property type="entry name" value="Methyltransf_2"/>
    <property type="match status" value="1"/>
</dbReference>
<evidence type="ECO:0000259" key="4">
    <source>
        <dbReference type="Pfam" id="PF00891"/>
    </source>
</evidence>
<feature type="domain" description="O-methyltransferase C-terminal" evidence="4">
    <location>
        <begin position="109"/>
        <end position="305"/>
    </location>
</feature>
<proteinExistence type="predicted"/>
<keyword evidence="7" id="KW-1185">Reference proteome</keyword>
<dbReference type="PIRSF" id="PIRSF005739">
    <property type="entry name" value="O-mtase"/>
    <property type="match status" value="1"/>
</dbReference>
<dbReference type="Pfam" id="PF08100">
    <property type="entry name" value="Dimerisation"/>
    <property type="match status" value="1"/>
</dbReference>
<dbReference type="Gene3D" id="1.10.10.10">
    <property type="entry name" value="Winged helix-like DNA-binding domain superfamily/Winged helix DNA-binding domain"/>
    <property type="match status" value="1"/>
</dbReference>
<dbReference type="EMBL" id="BAABBE010000003">
    <property type="protein sequence ID" value="GAA3628821.1"/>
    <property type="molecule type" value="Genomic_DNA"/>
</dbReference>
<dbReference type="RefSeq" id="WP_346128465.1">
    <property type="nucleotide sequence ID" value="NZ_BAABBE010000003.1"/>
</dbReference>
<evidence type="ECO:0000256" key="2">
    <source>
        <dbReference type="ARBA" id="ARBA00022679"/>
    </source>
</evidence>
<keyword evidence="1 6" id="KW-0489">Methyltransferase</keyword>
<evidence type="ECO:0000256" key="3">
    <source>
        <dbReference type="ARBA" id="ARBA00022691"/>
    </source>
</evidence>
<reference evidence="7" key="1">
    <citation type="journal article" date="2019" name="Int. J. Syst. Evol. Microbiol.">
        <title>The Global Catalogue of Microorganisms (GCM) 10K type strain sequencing project: providing services to taxonomists for standard genome sequencing and annotation.</title>
        <authorList>
            <consortium name="The Broad Institute Genomics Platform"/>
            <consortium name="The Broad Institute Genome Sequencing Center for Infectious Disease"/>
            <person name="Wu L."/>
            <person name="Ma J."/>
        </authorList>
    </citation>
    <scope>NUCLEOTIDE SEQUENCE [LARGE SCALE GENOMIC DNA]</scope>
    <source>
        <strain evidence="7">JCM 17494</strain>
    </source>
</reference>
<dbReference type="Gene3D" id="3.40.50.150">
    <property type="entry name" value="Vaccinia Virus protein VP39"/>
    <property type="match status" value="1"/>
</dbReference>
<dbReference type="SUPFAM" id="SSF53335">
    <property type="entry name" value="S-adenosyl-L-methionine-dependent methyltransferases"/>
    <property type="match status" value="1"/>
</dbReference>
<evidence type="ECO:0000256" key="1">
    <source>
        <dbReference type="ARBA" id="ARBA00022603"/>
    </source>
</evidence>